<dbReference type="Gene3D" id="3.40.640.10">
    <property type="entry name" value="Type I PLP-dependent aspartate aminotransferase-like (Major domain)"/>
    <property type="match status" value="1"/>
</dbReference>
<accession>A0ABU0YIT0</accession>
<keyword evidence="3" id="KW-0032">Aminotransferase</keyword>
<evidence type="ECO:0000313" key="4">
    <source>
        <dbReference type="Proteomes" id="UP001230156"/>
    </source>
</evidence>
<dbReference type="Pfam" id="PF00266">
    <property type="entry name" value="Aminotran_5"/>
    <property type="match status" value="1"/>
</dbReference>
<reference evidence="4" key="1">
    <citation type="submission" date="2023-08" db="EMBL/GenBank/DDBJ databases">
        <title>Rhodospirillaceae gen. nov., a novel taxon isolated from the Yangtze River Yuezi River estuary sludge.</title>
        <authorList>
            <person name="Ruan L."/>
        </authorList>
    </citation>
    <scope>NUCLEOTIDE SEQUENCE [LARGE SCALE GENOMIC DNA]</scope>
    <source>
        <strain evidence="4">R-7</strain>
    </source>
</reference>
<comment type="caution">
    <text evidence="3">The sequence shown here is derived from an EMBL/GenBank/DDBJ whole genome shotgun (WGS) entry which is preliminary data.</text>
</comment>
<keyword evidence="3" id="KW-0808">Transferase</keyword>
<organism evidence="3 4">
    <name type="scientific">Dongia sedimenti</name>
    <dbReference type="NCBI Taxonomy" id="3064282"/>
    <lineage>
        <taxon>Bacteria</taxon>
        <taxon>Pseudomonadati</taxon>
        <taxon>Pseudomonadota</taxon>
        <taxon>Alphaproteobacteria</taxon>
        <taxon>Rhodospirillales</taxon>
        <taxon>Dongiaceae</taxon>
        <taxon>Dongia</taxon>
    </lineage>
</organism>
<dbReference type="PANTHER" id="PTHR43586">
    <property type="entry name" value="CYSTEINE DESULFURASE"/>
    <property type="match status" value="1"/>
</dbReference>
<dbReference type="SUPFAM" id="SSF53383">
    <property type="entry name" value="PLP-dependent transferases"/>
    <property type="match status" value="1"/>
</dbReference>
<dbReference type="PANTHER" id="PTHR43586:SF24">
    <property type="entry name" value="BLR4730 PROTEIN"/>
    <property type="match status" value="1"/>
</dbReference>
<keyword evidence="1" id="KW-0663">Pyridoxal phosphate</keyword>
<protein>
    <submittedName>
        <fullName evidence="3">Aminotransferase class V-fold PLP-dependent enzyme</fullName>
    </submittedName>
</protein>
<dbReference type="InterPro" id="IPR015422">
    <property type="entry name" value="PyrdxlP-dep_Trfase_small"/>
</dbReference>
<evidence type="ECO:0000259" key="2">
    <source>
        <dbReference type="Pfam" id="PF00266"/>
    </source>
</evidence>
<dbReference type="InterPro" id="IPR015421">
    <property type="entry name" value="PyrdxlP-dep_Trfase_major"/>
</dbReference>
<evidence type="ECO:0000313" key="3">
    <source>
        <dbReference type="EMBL" id="MDQ7246971.1"/>
    </source>
</evidence>
<gene>
    <name evidence="3" type="ORF">Q8A70_04815</name>
</gene>
<proteinExistence type="predicted"/>
<sequence length="390" mass="42059">MTIDLDRLRPDTPGCAEVAHFNNAGSSLPPLPVLNAVIDHLKLEARIGGYEAANQESDRLEAVYSSIAKLINAHPDEIALVENATRGWDMAFYALKFQPGDRILTGIAEYASNVISYLQIAQKTGAVVEAVPNDDSGQVSVPDLEKMIDKRVKLLSFTHVPTNGGLVNPAAEIGAVARRHDIPFLLDACQSVGQIDIDVAAIGCTMLSATGRKYLRGPRGTGFLYVQRDWIERLEPPFLDLHAAEWVAPDRYEIRKDARRFENWESYVAGRLGLGAAADYALKVGMPAIEADLTAKAARLREGLSGLPGVTVHDIGRKKGGIVTFTKAGHSAAAIKAALSQRRINVSVSGASSTLFDMSARGLRELVRASVHYVNSAAELDRLIAAVAEI</sequence>
<dbReference type="RefSeq" id="WP_379955051.1">
    <property type="nucleotide sequence ID" value="NZ_JAUYVI010000002.1"/>
</dbReference>
<keyword evidence="4" id="KW-1185">Reference proteome</keyword>
<feature type="domain" description="Aminotransferase class V" evidence="2">
    <location>
        <begin position="21"/>
        <end position="383"/>
    </location>
</feature>
<evidence type="ECO:0000256" key="1">
    <source>
        <dbReference type="ARBA" id="ARBA00022898"/>
    </source>
</evidence>
<dbReference type="Proteomes" id="UP001230156">
    <property type="component" value="Unassembled WGS sequence"/>
</dbReference>
<dbReference type="InterPro" id="IPR000192">
    <property type="entry name" value="Aminotrans_V_dom"/>
</dbReference>
<name>A0ABU0YIT0_9PROT</name>
<dbReference type="Gene3D" id="3.90.1150.10">
    <property type="entry name" value="Aspartate Aminotransferase, domain 1"/>
    <property type="match status" value="1"/>
</dbReference>
<dbReference type="InterPro" id="IPR015424">
    <property type="entry name" value="PyrdxlP-dep_Trfase"/>
</dbReference>
<dbReference type="EMBL" id="JAUYVI010000002">
    <property type="protein sequence ID" value="MDQ7246971.1"/>
    <property type="molecule type" value="Genomic_DNA"/>
</dbReference>
<dbReference type="GO" id="GO:0008483">
    <property type="term" value="F:transaminase activity"/>
    <property type="evidence" value="ECO:0007669"/>
    <property type="project" value="UniProtKB-KW"/>
</dbReference>